<evidence type="ECO:0000313" key="1">
    <source>
        <dbReference type="EMBL" id="BBE33707.1"/>
    </source>
</evidence>
<gene>
    <name evidence="2" type="ORF">DFR51_0334</name>
    <name evidence="1" type="ORF">SmB9_13650</name>
</gene>
<reference evidence="1 3" key="1">
    <citation type="submission" date="2018-06" db="EMBL/GenBank/DDBJ databases">
        <title>Complete Genome Sequence of the Microcystin-Degrading Bacterium Sphingosinicella microcystinivorans Strain B-9.</title>
        <authorList>
            <person name="Jin H."/>
            <person name="Nishizawa T."/>
            <person name="Guo Y."/>
            <person name="Nishizawa A."/>
            <person name="Park H."/>
            <person name="Kato H."/>
            <person name="Tsuji K."/>
            <person name="Harada K."/>
        </authorList>
    </citation>
    <scope>NUCLEOTIDE SEQUENCE [LARGE SCALE GENOMIC DNA]</scope>
    <source>
        <strain evidence="1 3">B9</strain>
    </source>
</reference>
<dbReference type="EMBL" id="AP018711">
    <property type="protein sequence ID" value="BBE33707.1"/>
    <property type="molecule type" value="Genomic_DNA"/>
</dbReference>
<organism evidence="1 3">
    <name type="scientific">Sphingosinicella microcystinivorans</name>
    <dbReference type="NCBI Taxonomy" id="335406"/>
    <lineage>
        <taxon>Bacteria</taxon>
        <taxon>Pseudomonadati</taxon>
        <taxon>Pseudomonadota</taxon>
        <taxon>Alphaproteobacteria</taxon>
        <taxon>Sphingomonadales</taxon>
        <taxon>Sphingosinicellaceae</taxon>
        <taxon>Sphingosinicella</taxon>
    </lineage>
</organism>
<protein>
    <submittedName>
        <fullName evidence="2">PAS domain-containing protein</fullName>
    </submittedName>
</protein>
<sequence>MTLGSKVSALRRAKALPPVGTGSDERRLHLQAHNYWATLPRKGSVPRWSDFNPMLIEDRCTQSFVIDLDENEGPHLRLIGEALQAEGGVDTDVIGLADAPPGSLLMRISSYLPELLSRAVPLSVETPYETATGHPGIYRALLMPFTTNDGQIDVVFGVVSWRETARGNGRPPAARVVPIRG</sequence>
<evidence type="ECO:0000313" key="3">
    <source>
        <dbReference type="Proteomes" id="UP000275727"/>
    </source>
</evidence>
<evidence type="ECO:0000313" key="4">
    <source>
        <dbReference type="Proteomes" id="UP000276029"/>
    </source>
</evidence>
<dbReference type="Pfam" id="PF07310">
    <property type="entry name" value="PAS_5"/>
    <property type="match status" value="1"/>
</dbReference>
<name>A0AAD1D5E3_SPHMI</name>
<dbReference type="Proteomes" id="UP000275727">
    <property type="component" value="Chromosome"/>
</dbReference>
<keyword evidence="4" id="KW-1185">Reference proteome</keyword>
<reference evidence="2 4" key="2">
    <citation type="submission" date="2018-10" db="EMBL/GenBank/DDBJ databases">
        <title>Genomic Encyclopedia of Type Strains, Phase IV (KMG-IV): sequencing the most valuable type-strain genomes for metagenomic binning, comparative biology and taxonomic classification.</title>
        <authorList>
            <person name="Goeker M."/>
        </authorList>
    </citation>
    <scope>NUCLEOTIDE SEQUENCE [LARGE SCALE GENOMIC DNA]</scope>
    <source>
        <strain evidence="2 4">DSM 19791</strain>
    </source>
</reference>
<dbReference type="AlphaFoldDB" id="A0AAD1D5E3"/>
<dbReference type="Proteomes" id="UP000276029">
    <property type="component" value="Unassembled WGS sequence"/>
</dbReference>
<dbReference type="RefSeq" id="WP_121047306.1">
    <property type="nucleotide sequence ID" value="NZ_AP018711.1"/>
</dbReference>
<dbReference type="EMBL" id="RBWX01000007">
    <property type="protein sequence ID" value="RKS90793.1"/>
    <property type="molecule type" value="Genomic_DNA"/>
</dbReference>
<evidence type="ECO:0000313" key="2">
    <source>
        <dbReference type="EMBL" id="RKS90793.1"/>
    </source>
</evidence>
<dbReference type="InterPro" id="IPR009922">
    <property type="entry name" value="DUF1457"/>
</dbReference>
<dbReference type="KEGG" id="smic:SmB9_13650"/>
<accession>A0AAD1D5E3</accession>
<proteinExistence type="predicted"/>